<evidence type="ECO:0000313" key="1">
    <source>
        <dbReference type="EMBL" id="GIO51975.1"/>
    </source>
</evidence>
<protein>
    <submittedName>
        <fullName evidence="1">Uncharacterized protein</fullName>
    </submittedName>
</protein>
<reference evidence="1 2" key="1">
    <citation type="submission" date="2021-03" db="EMBL/GenBank/DDBJ databases">
        <title>Antimicrobial resistance genes in bacteria isolated from Japanese honey, and their potential for conferring macrolide and lincosamide resistance in the American foulbrood pathogen Paenibacillus larvae.</title>
        <authorList>
            <person name="Okamoto M."/>
            <person name="Kumagai M."/>
            <person name="Kanamori H."/>
            <person name="Takamatsu D."/>
        </authorList>
    </citation>
    <scope>NUCLEOTIDE SEQUENCE [LARGE SCALE GENOMIC DNA]</scope>
    <source>
        <strain evidence="1 2">J21TS7</strain>
    </source>
</reference>
<gene>
    <name evidence="1" type="ORF">J21TS7_02930</name>
</gene>
<comment type="caution">
    <text evidence="1">The sequence shown here is derived from an EMBL/GenBank/DDBJ whole genome shotgun (WGS) entry which is preliminary data.</text>
</comment>
<keyword evidence="2" id="KW-1185">Reference proteome</keyword>
<sequence length="65" mass="7501">MIASKNKITELMQKKLANDQEALVRGSIVRNKKVKLSVLELLINDDDEEIRSIAKERILMGEYKE</sequence>
<accession>A0ABQ4L6T5</accession>
<dbReference type="EMBL" id="BORU01000001">
    <property type="protein sequence ID" value="GIO51975.1"/>
    <property type="molecule type" value="Genomic_DNA"/>
</dbReference>
<dbReference type="Proteomes" id="UP000676601">
    <property type="component" value="Unassembled WGS sequence"/>
</dbReference>
<dbReference type="Gene3D" id="1.25.10.10">
    <property type="entry name" value="Leucine-rich Repeat Variant"/>
    <property type="match status" value="1"/>
</dbReference>
<name>A0ABQ4L6T5_9BACL</name>
<organism evidence="1 2">
    <name type="scientific">Paenibacillus cineris</name>
    <dbReference type="NCBI Taxonomy" id="237530"/>
    <lineage>
        <taxon>Bacteria</taxon>
        <taxon>Bacillati</taxon>
        <taxon>Bacillota</taxon>
        <taxon>Bacilli</taxon>
        <taxon>Bacillales</taxon>
        <taxon>Paenibacillaceae</taxon>
        <taxon>Paenibacillus</taxon>
    </lineage>
</organism>
<dbReference type="RefSeq" id="WP_212982569.1">
    <property type="nucleotide sequence ID" value="NZ_BORU01000001.1"/>
</dbReference>
<dbReference type="InterPro" id="IPR011989">
    <property type="entry name" value="ARM-like"/>
</dbReference>
<evidence type="ECO:0000313" key="2">
    <source>
        <dbReference type="Proteomes" id="UP000676601"/>
    </source>
</evidence>
<proteinExistence type="predicted"/>